<dbReference type="InterPro" id="IPR037066">
    <property type="entry name" value="Plug_dom_sf"/>
</dbReference>
<evidence type="ECO:0000259" key="10">
    <source>
        <dbReference type="Pfam" id="PF00593"/>
    </source>
</evidence>
<evidence type="ECO:0000256" key="2">
    <source>
        <dbReference type="ARBA" id="ARBA00022448"/>
    </source>
</evidence>
<dbReference type="Pfam" id="PF00593">
    <property type="entry name" value="TonB_dep_Rec_b-barrel"/>
    <property type="match status" value="1"/>
</dbReference>
<comment type="similarity">
    <text evidence="8 9">Belongs to the TonB-dependent receptor family.</text>
</comment>
<dbReference type="GO" id="GO:0015344">
    <property type="term" value="F:siderophore uptake transmembrane transporter activity"/>
    <property type="evidence" value="ECO:0007669"/>
    <property type="project" value="TreeGrafter"/>
</dbReference>
<evidence type="ECO:0000313" key="12">
    <source>
        <dbReference type="EMBL" id="PWN07216.1"/>
    </source>
</evidence>
<dbReference type="InterPro" id="IPR000531">
    <property type="entry name" value="Beta-barrel_TonB"/>
</dbReference>
<dbReference type="GO" id="GO:0044718">
    <property type="term" value="P:siderophore transmembrane transport"/>
    <property type="evidence" value="ECO:0007669"/>
    <property type="project" value="TreeGrafter"/>
</dbReference>
<protein>
    <submittedName>
        <fullName evidence="12">TonB-dependent receptor</fullName>
    </submittedName>
</protein>
<dbReference type="Proteomes" id="UP000245533">
    <property type="component" value="Unassembled WGS sequence"/>
</dbReference>
<keyword evidence="3 8" id="KW-1134">Transmembrane beta strand</keyword>
<dbReference type="Pfam" id="PF07715">
    <property type="entry name" value="Plug"/>
    <property type="match status" value="1"/>
</dbReference>
<evidence type="ECO:0000259" key="11">
    <source>
        <dbReference type="Pfam" id="PF07715"/>
    </source>
</evidence>
<dbReference type="SUPFAM" id="SSF49452">
    <property type="entry name" value="Starch-binding domain-like"/>
    <property type="match status" value="1"/>
</dbReference>
<dbReference type="InterPro" id="IPR036942">
    <property type="entry name" value="Beta-barrel_TonB_sf"/>
</dbReference>
<dbReference type="AlphaFoldDB" id="A0A316U264"/>
<proteinExistence type="inferred from homology"/>
<keyword evidence="5 9" id="KW-0798">TonB box</keyword>
<evidence type="ECO:0000256" key="3">
    <source>
        <dbReference type="ARBA" id="ARBA00022452"/>
    </source>
</evidence>
<keyword evidence="2 8" id="KW-0813">Transport</keyword>
<feature type="domain" description="TonB-dependent receptor plug" evidence="11">
    <location>
        <begin position="128"/>
        <end position="226"/>
    </location>
</feature>
<dbReference type="PANTHER" id="PTHR30069:SF40">
    <property type="entry name" value="TONB-DEPENDENT RECEPTOR NMB0964-RELATED"/>
    <property type="match status" value="1"/>
</dbReference>
<organism evidence="12 13">
    <name type="scientific">Rhodohalobacter mucosus</name>
    <dbReference type="NCBI Taxonomy" id="2079485"/>
    <lineage>
        <taxon>Bacteria</taxon>
        <taxon>Pseudomonadati</taxon>
        <taxon>Balneolota</taxon>
        <taxon>Balneolia</taxon>
        <taxon>Balneolales</taxon>
        <taxon>Balneolaceae</taxon>
        <taxon>Rhodohalobacter</taxon>
    </lineage>
</organism>
<evidence type="ECO:0000256" key="1">
    <source>
        <dbReference type="ARBA" id="ARBA00004571"/>
    </source>
</evidence>
<comment type="subcellular location">
    <subcellularLocation>
        <location evidence="1 8">Cell outer membrane</location>
        <topology evidence="1 8">Multi-pass membrane protein</topology>
    </subcellularLocation>
</comment>
<comment type="caution">
    <text evidence="12">The sequence shown here is derived from an EMBL/GenBank/DDBJ whole genome shotgun (WGS) entry which is preliminary data.</text>
</comment>
<evidence type="ECO:0000256" key="9">
    <source>
        <dbReference type="RuleBase" id="RU003357"/>
    </source>
</evidence>
<keyword evidence="7 8" id="KW-0998">Cell outer membrane</keyword>
<keyword evidence="13" id="KW-1185">Reference proteome</keyword>
<evidence type="ECO:0000313" key="13">
    <source>
        <dbReference type="Proteomes" id="UP000245533"/>
    </source>
</evidence>
<keyword evidence="4 8" id="KW-0812">Transmembrane</keyword>
<dbReference type="PROSITE" id="PS52016">
    <property type="entry name" value="TONB_DEPENDENT_REC_3"/>
    <property type="match status" value="1"/>
</dbReference>
<dbReference type="PANTHER" id="PTHR30069">
    <property type="entry name" value="TONB-DEPENDENT OUTER MEMBRANE RECEPTOR"/>
    <property type="match status" value="1"/>
</dbReference>
<dbReference type="InterPro" id="IPR039426">
    <property type="entry name" value="TonB-dep_rcpt-like"/>
</dbReference>
<dbReference type="SUPFAM" id="SSF56935">
    <property type="entry name" value="Porins"/>
    <property type="match status" value="1"/>
</dbReference>
<dbReference type="Gene3D" id="2.40.170.20">
    <property type="entry name" value="TonB-dependent receptor, beta-barrel domain"/>
    <property type="match status" value="1"/>
</dbReference>
<dbReference type="Pfam" id="PF13715">
    <property type="entry name" value="CarbopepD_reg_2"/>
    <property type="match status" value="1"/>
</dbReference>
<dbReference type="OrthoDB" id="9795928at2"/>
<dbReference type="GO" id="GO:0009279">
    <property type="term" value="C:cell outer membrane"/>
    <property type="evidence" value="ECO:0007669"/>
    <property type="project" value="UniProtKB-SubCell"/>
</dbReference>
<feature type="domain" description="TonB-dependent receptor-like beta-barrel" evidence="10">
    <location>
        <begin position="297"/>
        <end position="714"/>
    </location>
</feature>
<accession>A0A316U264</accession>
<dbReference type="Gene3D" id="2.170.130.10">
    <property type="entry name" value="TonB-dependent receptor, plug domain"/>
    <property type="match status" value="1"/>
</dbReference>
<evidence type="ECO:0000256" key="8">
    <source>
        <dbReference type="PROSITE-ProRule" id="PRU01360"/>
    </source>
</evidence>
<dbReference type="GO" id="GO:0030246">
    <property type="term" value="F:carbohydrate binding"/>
    <property type="evidence" value="ECO:0007669"/>
    <property type="project" value="InterPro"/>
</dbReference>
<evidence type="ECO:0000256" key="7">
    <source>
        <dbReference type="ARBA" id="ARBA00023237"/>
    </source>
</evidence>
<evidence type="ECO:0000256" key="4">
    <source>
        <dbReference type="ARBA" id="ARBA00022692"/>
    </source>
</evidence>
<name>A0A316U264_9BACT</name>
<dbReference type="InterPro" id="IPR012910">
    <property type="entry name" value="Plug_dom"/>
</dbReference>
<reference evidence="12 13" key="1">
    <citation type="submission" date="2018-05" db="EMBL/GenBank/DDBJ databases">
        <title>Rhodohalobacter halophilus gen. nov., sp. nov., a moderately halophilic member of the family Balneolaceae.</title>
        <authorList>
            <person name="Liu Z.-W."/>
        </authorList>
    </citation>
    <scope>NUCLEOTIDE SEQUENCE [LARGE SCALE GENOMIC DNA]</scope>
    <source>
        <strain evidence="12 13">8A47</strain>
    </source>
</reference>
<evidence type="ECO:0000256" key="5">
    <source>
        <dbReference type="ARBA" id="ARBA00023077"/>
    </source>
</evidence>
<sequence>MIYLYRLLLISLFFFPAILQAQFRGLVHDAQTREPVPFAYVHLAEINRTATADKEGLFFFQNVPPGTYTLSIHRIGYKTYTSQIRVEDETGMTEPDLFLLTPESVVSEEITVTGQAEEVAGSRLQHASSKIIGENLRRNLGSTLAETMKNEPGFNERSLGPAPGRPVIRGLGDERVLILQDGERTGDVSSQSADHAVSVDPMGAEEIEIARGPAALAYGANAIGGVINVVKNQISTSVPSDFSGTLSLLGQTVNSEAAASVDASIPYRDWVVNLDLNGKNGTDYSAPGETITNSYLKNSQNTIGISRVGNSGYVGASASYYVSRYGIPPDPNGGHPNGVDIEMDKLQFDVRAERIFRNSFISLLEARYSFVNYDHSEIESNGTLGTRFGNLSTNVSLKGHNRSWWIFDNGSFGLWGELLDYAVIGARTPESNQYSGAAYMIQEGNSGNLHYEVGTRFEYVLSKPDEQRVSPRIGLIEQREFAALATSASLIYGLTNTVFLGTTAIHSFRPPSLEELYSEGPHLAAYSFEIGNPQLDAERGLGLELFLRHNSNRFQAQLTGYSNLFSNYLYARDTGEQSISDPSLNNYQFVGEEARFLGVEFSGEVRITPGLTAGGMLSYTFAERNVSEEEQNVTGFTGSTRPLPMIPPIQGSLFVRQEIDNFTVSTRFSSTGRQTRVGEFETPTDGFNLLNASVQYRFSTSGLLHTISLRGSNLLNTTYRNHLSRIKEVFPAPGRNVSLLYRVYF</sequence>
<dbReference type="Gene3D" id="2.60.40.1120">
    <property type="entry name" value="Carboxypeptidase-like, regulatory domain"/>
    <property type="match status" value="1"/>
</dbReference>
<dbReference type="InterPro" id="IPR013784">
    <property type="entry name" value="Carb-bd-like_fold"/>
</dbReference>
<keyword evidence="12" id="KW-0675">Receptor</keyword>
<evidence type="ECO:0000256" key="6">
    <source>
        <dbReference type="ARBA" id="ARBA00023136"/>
    </source>
</evidence>
<gene>
    <name evidence="12" type="ORF">DDZ15_05300</name>
</gene>
<dbReference type="RefSeq" id="WP_109645864.1">
    <property type="nucleotide sequence ID" value="NZ_QGGB01000004.1"/>
</dbReference>
<keyword evidence="6 8" id="KW-0472">Membrane</keyword>
<dbReference type="EMBL" id="QGGB01000004">
    <property type="protein sequence ID" value="PWN07216.1"/>
    <property type="molecule type" value="Genomic_DNA"/>
</dbReference>